<feature type="domain" description="Xylose isomerase-like TIM barrel" evidence="2">
    <location>
        <begin position="25"/>
        <end position="258"/>
    </location>
</feature>
<evidence type="ECO:0000313" key="4">
    <source>
        <dbReference type="Proteomes" id="UP000001919"/>
    </source>
</evidence>
<name>C7ME27_BRAFD</name>
<dbReference type="HOGENOM" id="CLU_059523_1_2_11"/>
<dbReference type="InterPro" id="IPR013022">
    <property type="entry name" value="Xyl_isomerase-like_TIM-brl"/>
</dbReference>
<dbReference type="STRING" id="446465.Bfae_20260"/>
<organism evidence="3 4">
    <name type="scientific">Brachybacterium faecium (strain ATCC 43885 / DSM 4810 / JCM 11609 / LMG 19847 / NBRC 14762 / NCIMB 9860 / 6-10)</name>
    <dbReference type="NCBI Taxonomy" id="446465"/>
    <lineage>
        <taxon>Bacteria</taxon>
        <taxon>Bacillati</taxon>
        <taxon>Actinomycetota</taxon>
        <taxon>Actinomycetes</taxon>
        <taxon>Micrococcales</taxon>
        <taxon>Dermabacteraceae</taxon>
        <taxon>Brachybacterium</taxon>
    </lineage>
</organism>
<dbReference type="OrthoDB" id="9798407at2"/>
<dbReference type="PANTHER" id="PTHR12110">
    <property type="entry name" value="HYDROXYPYRUVATE ISOMERASE"/>
    <property type="match status" value="1"/>
</dbReference>
<dbReference type="SUPFAM" id="SSF51658">
    <property type="entry name" value="Xylose isomerase-like"/>
    <property type="match status" value="1"/>
</dbReference>
<dbReference type="EMBL" id="CP001643">
    <property type="protein sequence ID" value="ACU85834.1"/>
    <property type="molecule type" value="Genomic_DNA"/>
</dbReference>
<protein>
    <submittedName>
        <fullName evidence="3">Sugar phosphate isomerase/epimerase</fullName>
    </submittedName>
</protein>
<dbReference type="eggNOG" id="COG1082">
    <property type="taxonomic scope" value="Bacteria"/>
</dbReference>
<gene>
    <name evidence="3" type="ordered locus">Bfae_20260</name>
</gene>
<dbReference type="PANTHER" id="PTHR12110:SF41">
    <property type="entry name" value="INOSOSE DEHYDRATASE"/>
    <property type="match status" value="1"/>
</dbReference>
<keyword evidence="1" id="KW-0119">Carbohydrate metabolism</keyword>
<dbReference type="AlphaFoldDB" id="C7ME27"/>
<dbReference type="GO" id="GO:0016853">
    <property type="term" value="F:isomerase activity"/>
    <property type="evidence" value="ECO:0007669"/>
    <property type="project" value="UniProtKB-KW"/>
</dbReference>
<sequence length="293" mass="32522">MARIGIQLMMLKDHVEEQGITPVLHRVRETGFEVVEVSQIPMTEQNVAAMAAARDSLGIEVAAISAKTSAPAGSEGLTLENDFDLHVEHAQRLGTSMIRIGMMPISALRSPETFDAFAAEVDEYAQRLAEHGISLSYHNHHVEFAKIGGETLLDHLRRKAPHLRYEIDCHWVQRGGRDPERTLKEFAGVLDLVHLKDFRIALPPAELFAARQGGDPGAFSRYWTSEIVQFAEVGEGTLDWKPVIEQALASGAQHLLIEQDQTYDRDIWESLAISREHLVSLGYGELITAGAQK</sequence>
<keyword evidence="3" id="KW-0413">Isomerase</keyword>
<evidence type="ECO:0000256" key="1">
    <source>
        <dbReference type="ARBA" id="ARBA00023277"/>
    </source>
</evidence>
<accession>C7ME27</accession>
<dbReference type="Gene3D" id="3.20.20.150">
    <property type="entry name" value="Divalent-metal-dependent TIM barrel enzymes"/>
    <property type="match status" value="1"/>
</dbReference>
<reference evidence="3 4" key="1">
    <citation type="journal article" date="2009" name="Stand. Genomic Sci.">
        <title>Complete genome sequence of Brachybacterium faecium type strain (Schefferle 6-10).</title>
        <authorList>
            <person name="Lapidus A."/>
            <person name="Pukall R."/>
            <person name="Labuttii K."/>
            <person name="Copeland A."/>
            <person name="Del Rio T.G."/>
            <person name="Nolan M."/>
            <person name="Chen F."/>
            <person name="Lucas S."/>
            <person name="Tice H."/>
            <person name="Cheng J.F."/>
            <person name="Bruce D."/>
            <person name="Goodwin L."/>
            <person name="Pitluck S."/>
            <person name="Rohde M."/>
            <person name="Goker M."/>
            <person name="Pati A."/>
            <person name="Ivanova N."/>
            <person name="Mavrommatis K."/>
            <person name="Chen A."/>
            <person name="Palaniappan K."/>
            <person name="D'haeseleer P."/>
            <person name="Chain P."/>
            <person name="Bristow J."/>
            <person name="Eisen J.A."/>
            <person name="Markowitz V."/>
            <person name="Hugenholtz P."/>
            <person name="Kyrpides N.C."/>
            <person name="Klenk H.P."/>
        </authorList>
    </citation>
    <scope>NUCLEOTIDE SEQUENCE [LARGE SCALE GENOMIC DNA]</scope>
    <source>
        <strain evidence="4">ATCC 43885 / DSM 4810 / JCM 11609 / LMG 19847 / NBRC 14762 / NCIMB 9860 / 6-10</strain>
    </source>
</reference>
<keyword evidence="4" id="KW-1185">Reference proteome</keyword>
<dbReference type="KEGG" id="bfa:Bfae_20260"/>
<evidence type="ECO:0000313" key="3">
    <source>
        <dbReference type="EMBL" id="ACU85834.1"/>
    </source>
</evidence>
<dbReference type="InterPro" id="IPR050312">
    <property type="entry name" value="IolE/XylAMocC-like"/>
</dbReference>
<dbReference type="Proteomes" id="UP000001919">
    <property type="component" value="Chromosome"/>
</dbReference>
<dbReference type="InterPro" id="IPR036237">
    <property type="entry name" value="Xyl_isomerase-like_sf"/>
</dbReference>
<dbReference type="Pfam" id="PF01261">
    <property type="entry name" value="AP_endonuc_2"/>
    <property type="match status" value="1"/>
</dbReference>
<evidence type="ECO:0000259" key="2">
    <source>
        <dbReference type="Pfam" id="PF01261"/>
    </source>
</evidence>
<proteinExistence type="predicted"/>
<dbReference type="PATRIC" id="fig|446465.5.peg.2010"/>